<gene>
    <name evidence="1" type="ORF">IWW38_005497</name>
</gene>
<feature type="non-terminal residue" evidence="1">
    <location>
        <position position="119"/>
    </location>
</feature>
<evidence type="ECO:0000313" key="1">
    <source>
        <dbReference type="EMBL" id="KAJ2883843.1"/>
    </source>
</evidence>
<protein>
    <submittedName>
        <fullName evidence="1">Uncharacterized protein</fullName>
    </submittedName>
</protein>
<comment type="caution">
    <text evidence="1">The sequence shown here is derived from an EMBL/GenBank/DDBJ whole genome shotgun (WGS) entry which is preliminary data.</text>
</comment>
<name>A0ACC1LVG5_9FUNG</name>
<sequence length="119" mass="13352">MNSDDFGSNSAIMARHGTTSDEYHGTMFSKPTMEQFSLSKYLSEYQGRAKIRRALYLGERCPELSIESYQIALDEIKSSTTDINLHSRVCKSLEQLGGAVESDVQWTDSVRKANNAAYD</sequence>
<accession>A0ACC1LVG5</accession>
<keyword evidence="2" id="KW-1185">Reference proteome</keyword>
<reference evidence="1" key="1">
    <citation type="submission" date="2022-07" db="EMBL/GenBank/DDBJ databases">
        <title>Phylogenomic reconstructions and comparative analyses of Kickxellomycotina fungi.</title>
        <authorList>
            <person name="Reynolds N.K."/>
            <person name="Stajich J.E."/>
            <person name="Barry K."/>
            <person name="Grigoriev I.V."/>
            <person name="Crous P."/>
            <person name="Smith M.E."/>
        </authorList>
    </citation>
    <scope>NUCLEOTIDE SEQUENCE</scope>
    <source>
        <strain evidence="1">CBS 190363</strain>
    </source>
</reference>
<organism evidence="1 2">
    <name type="scientific">Coemansia aciculifera</name>
    <dbReference type="NCBI Taxonomy" id="417176"/>
    <lineage>
        <taxon>Eukaryota</taxon>
        <taxon>Fungi</taxon>
        <taxon>Fungi incertae sedis</taxon>
        <taxon>Zoopagomycota</taxon>
        <taxon>Kickxellomycotina</taxon>
        <taxon>Kickxellomycetes</taxon>
        <taxon>Kickxellales</taxon>
        <taxon>Kickxellaceae</taxon>
        <taxon>Coemansia</taxon>
    </lineage>
</organism>
<dbReference type="Proteomes" id="UP001139981">
    <property type="component" value="Unassembled WGS sequence"/>
</dbReference>
<dbReference type="EMBL" id="JANBVB010002599">
    <property type="protein sequence ID" value="KAJ2883843.1"/>
    <property type="molecule type" value="Genomic_DNA"/>
</dbReference>
<proteinExistence type="predicted"/>
<evidence type="ECO:0000313" key="2">
    <source>
        <dbReference type="Proteomes" id="UP001139981"/>
    </source>
</evidence>